<dbReference type="InterPro" id="IPR036663">
    <property type="entry name" value="Fumarylacetoacetase_C_sf"/>
</dbReference>
<evidence type="ECO:0000259" key="1">
    <source>
        <dbReference type="Pfam" id="PF01557"/>
    </source>
</evidence>
<organism evidence="2 3">
    <name type="scientific">Nocardia fusca</name>
    <dbReference type="NCBI Taxonomy" id="941183"/>
    <lineage>
        <taxon>Bacteria</taxon>
        <taxon>Bacillati</taxon>
        <taxon>Actinomycetota</taxon>
        <taxon>Actinomycetes</taxon>
        <taxon>Mycobacteriales</taxon>
        <taxon>Nocardiaceae</taxon>
        <taxon>Nocardia</taxon>
    </lineage>
</organism>
<dbReference type="RefSeq" id="WP_357975018.1">
    <property type="nucleotide sequence ID" value="NZ_JBFAIH010000002.1"/>
</dbReference>
<keyword evidence="2" id="KW-0378">Hydrolase</keyword>
<evidence type="ECO:0000313" key="2">
    <source>
        <dbReference type="EMBL" id="MEV0362124.1"/>
    </source>
</evidence>
<dbReference type="Gene3D" id="3.90.850.10">
    <property type="entry name" value="Fumarylacetoacetase-like, C-terminal domain"/>
    <property type="match status" value="1"/>
</dbReference>
<dbReference type="PANTHER" id="PTHR43211">
    <property type="entry name" value="FUMARYLACETOACETATE HYDROLASE"/>
    <property type="match status" value="1"/>
</dbReference>
<proteinExistence type="predicted"/>
<sequence>MKLGRISRSSPDGDQIRLVAVEPERERVIDLAQAYRIARQGTSASAAAARRLAAAYFPSSMAAAIAAGPAFLDAAQWAVDRAGDDASLPLDDVDWVAAVDSPVIRDGLTFPLHMQQFHEKVGGGLPNPQLFKTPGYFKGSTGVSYGHDQEVPYPGFSEFVDYELEIGLIVGAHGSNLTPDEAQERLFGLTIFNDFSARDVQGPEMGMGMGPQKCKDFAYGIGPWITTMDEIADFDALTGSVRVNGEEWTSTKAEGMIYTPAELLAYVSIGDVLQPGDLIGSGTLPNGSALEIDKKLRPGDVVELEISGVGVLRNRLSAEPVVAPWWPQPRPYPFGAEQPEETAR</sequence>
<gene>
    <name evidence="2" type="ORF">AB0H72_05405</name>
</gene>
<keyword evidence="3" id="KW-1185">Reference proteome</keyword>
<dbReference type="SUPFAM" id="SSF56529">
    <property type="entry name" value="FAH"/>
    <property type="match status" value="1"/>
</dbReference>
<protein>
    <submittedName>
        <fullName evidence="2">Fumarylacetoacetate hydrolase family protein</fullName>
    </submittedName>
</protein>
<dbReference type="Pfam" id="PF01557">
    <property type="entry name" value="FAA_hydrolase"/>
    <property type="match status" value="1"/>
</dbReference>
<dbReference type="GO" id="GO:0016787">
    <property type="term" value="F:hydrolase activity"/>
    <property type="evidence" value="ECO:0007669"/>
    <property type="project" value="UniProtKB-KW"/>
</dbReference>
<dbReference type="Proteomes" id="UP001551658">
    <property type="component" value="Unassembled WGS sequence"/>
</dbReference>
<accession>A0ABV3F337</accession>
<dbReference type="PANTHER" id="PTHR43211:SF1">
    <property type="entry name" value="BLL6422 PROTEIN"/>
    <property type="match status" value="1"/>
</dbReference>
<dbReference type="InterPro" id="IPR011234">
    <property type="entry name" value="Fumarylacetoacetase-like_C"/>
</dbReference>
<feature type="domain" description="Fumarylacetoacetase-like C-terminal" evidence="1">
    <location>
        <begin position="103"/>
        <end position="316"/>
    </location>
</feature>
<reference evidence="2 3" key="1">
    <citation type="submission" date="2024-06" db="EMBL/GenBank/DDBJ databases">
        <title>The Natural Products Discovery Center: Release of the First 8490 Sequenced Strains for Exploring Actinobacteria Biosynthetic Diversity.</title>
        <authorList>
            <person name="Kalkreuter E."/>
            <person name="Kautsar S.A."/>
            <person name="Yang D."/>
            <person name="Bader C.D."/>
            <person name="Teijaro C.N."/>
            <person name="Fluegel L."/>
            <person name="Davis C.M."/>
            <person name="Simpson J.R."/>
            <person name="Lauterbach L."/>
            <person name="Steele A.D."/>
            <person name="Gui C."/>
            <person name="Meng S."/>
            <person name="Li G."/>
            <person name="Viehrig K."/>
            <person name="Ye F."/>
            <person name="Su P."/>
            <person name="Kiefer A.F."/>
            <person name="Nichols A."/>
            <person name="Cepeda A.J."/>
            <person name="Yan W."/>
            <person name="Fan B."/>
            <person name="Jiang Y."/>
            <person name="Adhikari A."/>
            <person name="Zheng C.-J."/>
            <person name="Schuster L."/>
            <person name="Cowan T.M."/>
            <person name="Smanski M.J."/>
            <person name="Chevrette M.G."/>
            <person name="De Carvalho L.P.S."/>
            <person name="Shen B."/>
        </authorList>
    </citation>
    <scope>NUCLEOTIDE SEQUENCE [LARGE SCALE GENOMIC DNA]</scope>
    <source>
        <strain evidence="2 3">NPDC050671</strain>
    </source>
</reference>
<evidence type="ECO:0000313" key="3">
    <source>
        <dbReference type="Proteomes" id="UP001551658"/>
    </source>
</evidence>
<dbReference type="EMBL" id="JBFAIH010000002">
    <property type="protein sequence ID" value="MEV0362124.1"/>
    <property type="molecule type" value="Genomic_DNA"/>
</dbReference>
<name>A0ABV3F337_9NOCA</name>
<comment type="caution">
    <text evidence="2">The sequence shown here is derived from an EMBL/GenBank/DDBJ whole genome shotgun (WGS) entry which is preliminary data.</text>
</comment>